<name>A0ABS6B2M6_9NOCA</name>
<protein>
    <submittedName>
        <fullName evidence="2">Uncharacterized protein</fullName>
    </submittedName>
</protein>
<dbReference type="RefSeq" id="WP_215919826.1">
    <property type="nucleotide sequence ID" value="NZ_JAHKNI010000008.1"/>
</dbReference>
<gene>
    <name evidence="2" type="ORF">KO481_23825</name>
</gene>
<reference evidence="2 3" key="1">
    <citation type="submission" date="2021-06" db="EMBL/GenBank/DDBJ databases">
        <title>Actinomycetes sequencing.</title>
        <authorList>
            <person name="Shan Q."/>
        </authorList>
    </citation>
    <scope>NUCLEOTIDE SEQUENCE [LARGE SCALE GENOMIC DNA]</scope>
    <source>
        <strain evidence="2 3">NEAU-G5</strain>
    </source>
</reference>
<organism evidence="2 3">
    <name type="scientific">Nocardia albiluteola</name>
    <dbReference type="NCBI Taxonomy" id="2842303"/>
    <lineage>
        <taxon>Bacteria</taxon>
        <taxon>Bacillati</taxon>
        <taxon>Actinomycetota</taxon>
        <taxon>Actinomycetes</taxon>
        <taxon>Mycobacteriales</taxon>
        <taxon>Nocardiaceae</taxon>
        <taxon>Nocardia</taxon>
    </lineage>
</organism>
<keyword evidence="3" id="KW-1185">Reference proteome</keyword>
<evidence type="ECO:0000256" key="1">
    <source>
        <dbReference type="SAM" id="MobiDB-lite"/>
    </source>
</evidence>
<feature type="compositionally biased region" description="Basic and acidic residues" evidence="1">
    <location>
        <begin position="55"/>
        <end position="79"/>
    </location>
</feature>
<dbReference type="Proteomes" id="UP000733379">
    <property type="component" value="Unassembled WGS sequence"/>
</dbReference>
<evidence type="ECO:0000313" key="3">
    <source>
        <dbReference type="Proteomes" id="UP000733379"/>
    </source>
</evidence>
<sequence length="96" mass="10298">MNEILTEADRLEDPEAVAGAVVADGRSVIRAVLVPQHVTGMDAAAVLPSDYIEGGDSKGRGMRERDHPSEISRCDKCEVRSPPVPDVEGRQAVLCE</sequence>
<comment type="caution">
    <text evidence="2">The sequence shown here is derived from an EMBL/GenBank/DDBJ whole genome shotgun (WGS) entry which is preliminary data.</text>
</comment>
<feature type="region of interest" description="Disordered" evidence="1">
    <location>
        <begin position="50"/>
        <end position="96"/>
    </location>
</feature>
<evidence type="ECO:0000313" key="2">
    <source>
        <dbReference type="EMBL" id="MBU3064547.1"/>
    </source>
</evidence>
<accession>A0ABS6B2M6</accession>
<proteinExistence type="predicted"/>
<dbReference type="EMBL" id="JAHKNI010000008">
    <property type="protein sequence ID" value="MBU3064547.1"/>
    <property type="molecule type" value="Genomic_DNA"/>
</dbReference>